<feature type="transmembrane region" description="Helical" evidence="1">
    <location>
        <begin position="211"/>
        <end position="231"/>
    </location>
</feature>
<dbReference type="AlphaFoldDB" id="X1FHE3"/>
<feature type="transmembrane region" description="Helical" evidence="1">
    <location>
        <begin position="33"/>
        <end position="57"/>
    </location>
</feature>
<keyword evidence="1" id="KW-0472">Membrane</keyword>
<keyword evidence="1" id="KW-1133">Transmembrane helix</keyword>
<name>X1FHE3_9ZZZZ</name>
<evidence type="ECO:0000313" key="2">
    <source>
        <dbReference type="EMBL" id="GAH45051.1"/>
    </source>
</evidence>
<accession>X1FHE3</accession>
<sequence>MKANMTEPENKQDNDVRDIPKWERRYVWNRPTLPSVALGVLPILILYGILFCAVPLISAGYEILGLVTIAVVVGLCGLGMWFLRTYRRRTGDRRSIEQAWNEWVYREEGSVSVSEETRKREAPWVKYLLLGVGALLLGATFAGWRLAPPRYWVPVSSVLVVFVLAQPVLRPGRSATPTSWLFLLWPLLYTLHAVLILAGVPLYLTGPYEGLTMWVSLGVCALIAALTAHIYSRYALRRLRTLAQSPDTTGGGQ</sequence>
<feature type="transmembrane region" description="Helical" evidence="1">
    <location>
        <begin position="127"/>
        <end position="145"/>
    </location>
</feature>
<feature type="transmembrane region" description="Helical" evidence="1">
    <location>
        <begin position="151"/>
        <end position="169"/>
    </location>
</feature>
<comment type="caution">
    <text evidence="2">The sequence shown here is derived from an EMBL/GenBank/DDBJ whole genome shotgun (WGS) entry which is preliminary data.</text>
</comment>
<reference evidence="2" key="1">
    <citation type="journal article" date="2014" name="Front. Microbiol.">
        <title>High frequency of phylogenetically diverse reductive dehalogenase-homologous genes in deep subseafloor sedimentary metagenomes.</title>
        <authorList>
            <person name="Kawai M."/>
            <person name="Futagami T."/>
            <person name="Toyoda A."/>
            <person name="Takaki Y."/>
            <person name="Nishi S."/>
            <person name="Hori S."/>
            <person name="Arai W."/>
            <person name="Tsubouchi T."/>
            <person name="Morono Y."/>
            <person name="Uchiyama I."/>
            <person name="Ito T."/>
            <person name="Fujiyama A."/>
            <person name="Inagaki F."/>
            <person name="Takami H."/>
        </authorList>
    </citation>
    <scope>NUCLEOTIDE SEQUENCE</scope>
    <source>
        <strain evidence="2">Expedition CK06-06</strain>
    </source>
</reference>
<dbReference type="EMBL" id="BARU01007426">
    <property type="protein sequence ID" value="GAH45051.1"/>
    <property type="molecule type" value="Genomic_DNA"/>
</dbReference>
<evidence type="ECO:0000256" key="1">
    <source>
        <dbReference type="SAM" id="Phobius"/>
    </source>
</evidence>
<feature type="transmembrane region" description="Helical" evidence="1">
    <location>
        <begin position="63"/>
        <end position="83"/>
    </location>
</feature>
<feature type="transmembrane region" description="Helical" evidence="1">
    <location>
        <begin position="181"/>
        <end position="205"/>
    </location>
</feature>
<gene>
    <name evidence="2" type="ORF">S03H2_14625</name>
</gene>
<keyword evidence="1" id="KW-0812">Transmembrane</keyword>
<organism evidence="2">
    <name type="scientific">marine sediment metagenome</name>
    <dbReference type="NCBI Taxonomy" id="412755"/>
    <lineage>
        <taxon>unclassified sequences</taxon>
        <taxon>metagenomes</taxon>
        <taxon>ecological metagenomes</taxon>
    </lineage>
</organism>
<proteinExistence type="predicted"/>
<protein>
    <submittedName>
        <fullName evidence="2">Uncharacterized protein</fullName>
    </submittedName>
</protein>